<name>A0A3D8PYQ6_9BACI</name>
<evidence type="ECO:0000256" key="1">
    <source>
        <dbReference type="SAM" id="MobiDB-lite"/>
    </source>
</evidence>
<accession>A0A3D8PYQ6</accession>
<dbReference type="Pfam" id="PF02810">
    <property type="entry name" value="SEC-C"/>
    <property type="match status" value="1"/>
</dbReference>
<dbReference type="Proteomes" id="UP000257143">
    <property type="component" value="Unassembled WGS sequence"/>
</dbReference>
<protein>
    <recommendedName>
        <fullName evidence="4">Zinc chelation protein SecC</fullName>
    </recommendedName>
</protein>
<dbReference type="Gene3D" id="3.10.450.50">
    <property type="match status" value="1"/>
</dbReference>
<dbReference type="SUPFAM" id="SSF103642">
    <property type="entry name" value="Sec-C motif"/>
    <property type="match status" value="1"/>
</dbReference>
<organism evidence="2 3">
    <name type="scientific">Oceanobacillus arenosus</name>
    <dbReference type="NCBI Taxonomy" id="1229153"/>
    <lineage>
        <taxon>Bacteria</taxon>
        <taxon>Bacillati</taxon>
        <taxon>Bacillota</taxon>
        <taxon>Bacilli</taxon>
        <taxon>Bacillales</taxon>
        <taxon>Bacillaceae</taxon>
        <taxon>Oceanobacillus</taxon>
    </lineage>
</organism>
<dbReference type="EMBL" id="PIOC01000003">
    <property type="protein sequence ID" value="RDW21300.1"/>
    <property type="molecule type" value="Genomic_DNA"/>
</dbReference>
<reference evidence="3" key="1">
    <citation type="submission" date="2017-11" db="EMBL/GenBank/DDBJ databases">
        <authorList>
            <person name="Zhu W."/>
        </authorList>
    </citation>
    <scope>NUCLEOTIDE SEQUENCE [LARGE SCALE GENOMIC DNA]</scope>
    <source>
        <strain evidence="3">CAU 1183</strain>
    </source>
</reference>
<keyword evidence="3" id="KW-1185">Reference proteome</keyword>
<dbReference type="RefSeq" id="WP_115771470.1">
    <property type="nucleotide sequence ID" value="NZ_PIOC01000003.1"/>
</dbReference>
<feature type="region of interest" description="Disordered" evidence="1">
    <location>
        <begin position="359"/>
        <end position="378"/>
    </location>
</feature>
<dbReference type="OrthoDB" id="9814022at2"/>
<evidence type="ECO:0000313" key="3">
    <source>
        <dbReference type="Proteomes" id="UP000257143"/>
    </source>
</evidence>
<sequence length="400" mass="45771">MSYKIDKGLTSSVQEGLKDMQRDIDEKEYKKHWSPISVPLTLHAGLRTYTKSELDDIRKYLGIKNASSLKKAELSALLEEKIPGLMKTFFLQLDYERFNLLLKIARNGGYIESPDLDSQQINYLRASGLVFTGTFNEKNILAVPMDLVESILLIGTDVRVRSAIKRNTNWIKLTRGLLYYYGALDLSQLEEMVEKHTNEALSTLNYIEVIYDAVSYRVDLQFENGVYSNSRVSDSKKVIEEHQSRANVPYYPFTKNELLTAGEPEFVDRNESYLQFVSFIMSHYDIEREQAETYAEACEYAVKNDQNSNEILQYLGSVLELQSLETVQVLMDQLVHLLNNTRKWILKGHTSMELSSNRNQALPNSASDHNHEAGKKKIKIGRNDPCPCGSGKKYKKCCGR</sequence>
<dbReference type="AlphaFoldDB" id="A0A3D8PYQ6"/>
<proteinExistence type="predicted"/>
<evidence type="ECO:0008006" key="4">
    <source>
        <dbReference type="Google" id="ProtNLM"/>
    </source>
</evidence>
<evidence type="ECO:0000313" key="2">
    <source>
        <dbReference type="EMBL" id="RDW21300.1"/>
    </source>
</evidence>
<gene>
    <name evidence="2" type="ORF">CWR48_02480</name>
</gene>
<comment type="caution">
    <text evidence="2">The sequence shown here is derived from an EMBL/GenBank/DDBJ whole genome shotgun (WGS) entry which is preliminary data.</text>
</comment>
<dbReference type="InterPro" id="IPR004027">
    <property type="entry name" value="SEC_C_motif"/>
</dbReference>
<dbReference type="PANTHER" id="PTHR33747">
    <property type="entry name" value="UPF0225 PROTEIN SCO1677"/>
    <property type="match status" value="1"/>
</dbReference>
<dbReference type="PANTHER" id="PTHR33747:SF1">
    <property type="entry name" value="ADENYLATE CYCLASE-ASSOCIATED CAP C-TERMINAL DOMAIN-CONTAINING PROTEIN"/>
    <property type="match status" value="1"/>
</dbReference>